<dbReference type="PANTHER" id="PTHR24103">
    <property type="entry name" value="E3 UBIQUITIN-PROTEIN LIGASE TRIM"/>
    <property type="match status" value="1"/>
</dbReference>
<dbReference type="InterPro" id="IPR050143">
    <property type="entry name" value="TRIM/RBCC"/>
</dbReference>
<dbReference type="Gene3D" id="2.60.120.920">
    <property type="match status" value="1"/>
</dbReference>
<evidence type="ECO:0000313" key="3">
    <source>
        <dbReference type="Proteomes" id="UP000736164"/>
    </source>
</evidence>
<comment type="caution">
    <text evidence="2">The sequence shown here is derived from an EMBL/GenBank/DDBJ whole genome shotgun (WGS) entry which is preliminary data.</text>
</comment>
<organism evidence="2 3">
    <name type="scientific">Atractosteus spatula</name>
    <name type="common">Alligator gar</name>
    <name type="synonym">Lepisosteus spatula</name>
    <dbReference type="NCBI Taxonomy" id="7917"/>
    <lineage>
        <taxon>Eukaryota</taxon>
        <taxon>Metazoa</taxon>
        <taxon>Chordata</taxon>
        <taxon>Craniata</taxon>
        <taxon>Vertebrata</taxon>
        <taxon>Euteleostomi</taxon>
        <taxon>Actinopterygii</taxon>
        <taxon>Neopterygii</taxon>
        <taxon>Holostei</taxon>
        <taxon>Semionotiformes</taxon>
        <taxon>Lepisosteidae</taxon>
        <taxon>Atractosteus</taxon>
    </lineage>
</organism>
<dbReference type="Proteomes" id="UP000736164">
    <property type="component" value="Unassembled WGS sequence"/>
</dbReference>
<dbReference type="SUPFAM" id="SSF49899">
    <property type="entry name" value="Concanavalin A-like lectins/glucanases"/>
    <property type="match status" value="1"/>
</dbReference>
<dbReference type="InterPro" id="IPR043136">
    <property type="entry name" value="B30.2/SPRY_sf"/>
</dbReference>
<dbReference type="PROSITE" id="PS50188">
    <property type="entry name" value="B302_SPRY"/>
    <property type="match status" value="1"/>
</dbReference>
<feature type="domain" description="B30.2/SPRY" evidence="1">
    <location>
        <begin position="1"/>
        <end position="132"/>
    </location>
</feature>
<dbReference type="GO" id="GO:0016874">
    <property type="term" value="F:ligase activity"/>
    <property type="evidence" value="ECO:0007669"/>
    <property type="project" value="UniProtKB-KW"/>
</dbReference>
<dbReference type="PRINTS" id="PR01407">
    <property type="entry name" value="BUTYPHLNCDUF"/>
</dbReference>
<reference evidence="2" key="1">
    <citation type="journal article" date="2021" name="Cell">
        <title>Tracing the genetic footprints of vertebrate landing in non-teleost ray-finned fishes.</title>
        <authorList>
            <person name="Bi X."/>
            <person name="Wang K."/>
            <person name="Yang L."/>
            <person name="Pan H."/>
            <person name="Jiang H."/>
            <person name="Wei Q."/>
            <person name="Fang M."/>
            <person name="Yu H."/>
            <person name="Zhu C."/>
            <person name="Cai Y."/>
            <person name="He Y."/>
            <person name="Gan X."/>
            <person name="Zeng H."/>
            <person name="Yu D."/>
            <person name="Zhu Y."/>
            <person name="Jiang H."/>
            <person name="Qiu Q."/>
            <person name="Yang H."/>
            <person name="Zhang Y.E."/>
            <person name="Wang W."/>
            <person name="Zhu M."/>
            <person name="He S."/>
            <person name="Zhang G."/>
        </authorList>
    </citation>
    <scope>NUCLEOTIDE SEQUENCE</scope>
    <source>
        <strain evidence="2">Allg_001</strain>
    </source>
</reference>
<protein>
    <submittedName>
        <fullName evidence="2">TRI39 ligase</fullName>
    </submittedName>
</protein>
<dbReference type="InterPro" id="IPR001870">
    <property type="entry name" value="B30.2/SPRY"/>
</dbReference>
<dbReference type="InterPro" id="IPR003879">
    <property type="entry name" value="Butyrophylin_SPRY"/>
</dbReference>
<keyword evidence="3" id="KW-1185">Reference proteome</keyword>
<gene>
    <name evidence="2" type="primary">Trim39_19</name>
    <name evidence="2" type="ORF">GTO95_0010440</name>
</gene>
<accession>A0A8J7P1K1</accession>
<feature type="non-terminal residue" evidence="2">
    <location>
        <position position="1"/>
    </location>
</feature>
<keyword evidence="2" id="KW-0436">Ligase</keyword>
<dbReference type="AlphaFoldDB" id="A0A8J7P1K1"/>
<dbReference type="Pfam" id="PF00622">
    <property type="entry name" value="SPRY"/>
    <property type="match status" value="1"/>
</dbReference>
<evidence type="ECO:0000313" key="2">
    <source>
        <dbReference type="EMBL" id="MBN3322243.1"/>
    </source>
</evidence>
<name>A0A8J7P1K1_ATRSP</name>
<sequence>MGVLGKVGFISGRHYWEVEVRDNLDWGVGIFRGSAPRNAYLRPENGAWAVERWSKTKFSFITEPRTPLSQDLLPQRVGVYINCEEGQLSFYKVETQNLIYTANVHFTEKYYPLFYTKSKKGISIVPSLSIKL</sequence>
<feature type="non-terminal residue" evidence="2">
    <location>
        <position position="132"/>
    </location>
</feature>
<dbReference type="EMBL" id="JAAWVO010059437">
    <property type="protein sequence ID" value="MBN3322243.1"/>
    <property type="molecule type" value="Genomic_DNA"/>
</dbReference>
<evidence type="ECO:0000259" key="1">
    <source>
        <dbReference type="PROSITE" id="PS50188"/>
    </source>
</evidence>
<dbReference type="SMART" id="SM00449">
    <property type="entry name" value="SPRY"/>
    <property type="match status" value="1"/>
</dbReference>
<dbReference type="InterPro" id="IPR013320">
    <property type="entry name" value="ConA-like_dom_sf"/>
</dbReference>
<proteinExistence type="predicted"/>
<dbReference type="InterPro" id="IPR003877">
    <property type="entry name" value="SPRY_dom"/>
</dbReference>